<dbReference type="GeneID" id="85349406"/>
<keyword evidence="2" id="KW-1185">Reference proteome</keyword>
<evidence type="ECO:0000313" key="1">
    <source>
        <dbReference type="EMBL" id="KAK0470377.1"/>
    </source>
</evidence>
<dbReference type="RefSeq" id="XP_060340170.1">
    <property type="nucleotide sequence ID" value="XM_060465858.1"/>
</dbReference>
<dbReference type="Proteomes" id="UP001175211">
    <property type="component" value="Unassembled WGS sequence"/>
</dbReference>
<proteinExistence type="predicted"/>
<name>A0AA39NR81_ARMTA</name>
<protein>
    <submittedName>
        <fullName evidence="1">Uncharacterized protein</fullName>
    </submittedName>
</protein>
<reference evidence="1" key="1">
    <citation type="submission" date="2023-06" db="EMBL/GenBank/DDBJ databases">
        <authorList>
            <consortium name="Lawrence Berkeley National Laboratory"/>
            <person name="Ahrendt S."/>
            <person name="Sahu N."/>
            <person name="Indic B."/>
            <person name="Wong-Bajracharya J."/>
            <person name="Merenyi Z."/>
            <person name="Ke H.-M."/>
            <person name="Monk M."/>
            <person name="Kocsube S."/>
            <person name="Drula E."/>
            <person name="Lipzen A."/>
            <person name="Balint B."/>
            <person name="Henrissat B."/>
            <person name="Andreopoulos B."/>
            <person name="Martin F.M."/>
            <person name="Harder C.B."/>
            <person name="Rigling D."/>
            <person name="Ford K.L."/>
            <person name="Foster G.D."/>
            <person name="Pangilinan J."/>
            <person name="Papanicolaou A."/>
            <person name="Barry K."/>
            <person name="LaButti K."/>
            <person name="Viragh M."/>
            <person name="Koriabine M."/>
            <person name="Yan M."/>
            <person name="Riley R."/>
            <person name="Champramary S."/>
            <person name="Plett K.L."/>
            <person name="Tsai I.J."/>
            <person name="Slot J."/>
            <person name="Sipos G."/>
            <person name="Plett J."/>
            <person name="Nagy L.G."/>
            <person name="Grigoriev I.V."/>
        </authorList>
    </citation>
    <scope>NUCLEOTIDE SEQUENCE</scope>
    <source>
        <strain evidence="1">CCBAS 213</strain>
    </source>
</reference>
<sequence>MFWLAMSSGSCSVQLASTTRQRLGNRYDPKIMLRCHLGKAHRRSCPAYHHRGLHTRIPLIDVSSFPLYFIGWPPLYSGTIDHLCS</sequence>
<gene>
    <name evidence="1" type="ORF">EV420DRAFT_110568</name>
</gene>
<dbReference type="EMBL" id="JAUEPS010000001">
    <property type="protein sequence ID" value="KAK0470377.1"/>
    <property type="molecule type" value="Genomic_DNA"/>
</dbReference>
<accession>A0AA39NR81</accession>
<comment type="caution">
    <text evidence="1">The sequence shown here is derived from an EMBL/GenBank/DDBJ whole genome shotgun (WGS) entry which is preliminary data.</text>
</comment>
<dbReference type="AlphaFoldDB" id="A0AA39NR81"/>
<evidence type="ECO:0000313" key="2">
    <source>
        <dbReference type="Proteomes" id="UP001175211"/>
    </source>
</evidence>
<organism evidence="1 2">
    <name type="scientific">Armillaria tabescens</name>
    <name type="common">Ringless honey mushroom</name>
    <name type="synonym">Agaricus tabescens</name>
    <dbReference type="NCBI Taxonomy" id="1929756"/>
    <lineage>
        <taxon>Eukaryota</taxon>
        <taxon>Fungi</taxon>
        <taxon>Dikarya</taxon>
        <taxon>Basidiomycota</taxon>
        <taxon>Agaricomycotina</taxon>
        <taxon>Agaricomycetes</taxon>
        <taxon>Agaricomycetidae</taxon>
        <taxon>Agaricales</taxon>
        <taxon>Marasmiineae</taxon>
        <taxon>Physalacriaceae</taxon>
        <taxon>Desarmillaria</taxon>
    </lineage>
</organism>